<protein>
    <submittedName>
        <fullName evidence="1">Uncharacterized protein</fullName>
    </submittedName>
</protein>
<dbReference type="EMBL" id="VSSQ01034991">
    <property type="protein sequence ID" value="MPM87097.1"/>
    <property type="molecule type" value="Genomic_DNA"/>
</dbReference>
<gene>
    <name evidence="1" type="ORF">SDC9_134190</name>
</gene>
<name>A0A645DCZ3_9ZZZZ</name>
<proteinExistence type="predicted"/>
<evidence type="ECO:0000313" key="1">
    <source>
        <dbReference type="EMBL" id="MPM87097.1"/>
    </source>
</evidence>
<sequence length="125" mass="13328">MAYGPRGDTKVGGDFGLGVQAQRVGQIASGEVGIGPGMEDGGHGFPLLFWYRKRKLRRFLSQRKSGSVSRSSTGVVGVRRMSAVALCGKDEASGEGGLSNVIEADFQGLHHFAMCWRLLVAAVFI</sequence>
<organism evidence="1">
    <name type="scientific">bioreactor metagenome</name>
    <dbReference type="NCBI Taxonomy" id="1076179"/>
    <lineage>
        <taxon>unclassified sequences</taxon>
        <taxon>metagenomes</taxon>
        <taxon>ecological metagenomes</taxon>
    </lineage>
</organism>
<comment type="caution">
    <text evidence="1">The sequence shown here is derived from an EMBL/GenBank/DDBJ whole genome shotgun (WGS) entry which is preliminary data.</text>
</comment>
<accession>A0A645DCZ3</accession>
<dbReference type="AlphaFoldDB" id="A0A645DCZ3"/>
<reference evidence="1" key="1">
    <citation type="submission" date="2019-08" db="EMBL/GenBank/DDBJ databases">
        <authorList>
            <person name="Kucharzyk K."/>
            <person name="Murdoch R.W."/>
            <person name="Higgins S."/>
            <person name="Loffler F."/>
        </authorList>
    </citation>
    <scope>NUCLEOTIDE SEQUENCE</scope>
</reference>